<proteinExistence type="predicted"/>
<keyword evidence="3" id="KW-1185">Reference proteome</keyword>
<name>R7TWP0_CAPTE</name>
<dbReference type="AlphaFoldDB" id="R7TWP0"/>
<reference evidence="1 3" key="2">
    <citation type="journal article" date="2013" name="Nature">
        <title>Insights into bilaterian evolution from three spiralian genomes.</title>
        <authorList>
            <person name="Simakov O."/>
            <person name="Marletaz F."/>
            <person name="Cho S.J."/>
            <person name="Edsinger-Gonzales E."/>
            <person name="Havlak P."/>
            <person name="Hellsten U."/>
            <person name="Kuo D.H."/>
            <person name="Larsson T."/>
            <person name="Lv J."/>
            <person name="Arendt D."/>
            <person name="Savage R."/>
            <person name="Osoegawa K."/>
            <person name="de Jong P."/>
            <person name="Grimwood J."/>
            <person name="Chapman J.A."/>
            <person name="Shapiro H."/>
            <person name="Aerts A."/>
            <person name="Otillar R.P."/>
            <person name="Terry A.Y."/>
            <person name="Boore J.L."/>
            <person name="Grigoriev I.V."/>
            <person name="Lindberg D.R."/>
            <person name="Seaver E.C."/>
            <person name="Weisblat D.A."/>
            <person name="Putnam N.H."/>
            <person name="Rokhsar D.S."/>
        </authorList>
    </citation>
    <scope>NUCLEOTIDE SEQUENCE</scope>
    <source>
        <strain evidence="1 3">I ESC-2004</strain>
    </source>
</reference>
<dbReference type="EMBL" id="AMQN01010545">
    <property type="status" value="NOT_ANNOTATED_CDS"/>
    <property type="molecule type" value="Genomic_DNA"/>
</dbReference>
<dbReference type="Proteomes" id="UP000014760">
    <property type="component" value="Unassembled WGS sequence"/>
</dbReference>
<evidence type="ECO:0000313" key="3">
    <source>
        <dbReference type="Proteomes" id="UP000014760"/>
    </source>
</evidence>
<evidence type="ECO:0000313" key="1">
    <source>
        <dbReference type="EMBL" id="ELT98303.1"/>
    </source>
</evidence>
<reference evidence="3" key="1">
    <citation type="submission" date="2012-12" db="EMBL/GenBank/DDBJ databases">
        <authorList>
            <person name="Hellsten U."/>
            <person name="Grimwood J."/>
            <person name="Chapman J.A."/>
            <person name="Shapiro H."/>
            <person name="Aerts A."/>
            <person name="Otillar R.P."/>
            <person name="Terry A.Y."/>
            <person name="Boore J.L."/>
            <person name="Simakov O."/>
            <person name="Marletaz F."/>
            <person name="Cho S.-J."/>
            <person name="Edsinger-Gonzales E."/>
            <person name="Havlak P."/>
            <person name="Kuo D.-H."/>
            <person name="Larsson T."/>
            <person name="Lv J."/>
            <person name="Arendt D."/>
            <person name="Savage R."/>
            <person name="Osoegawa K."/>
            <person name="de Jong P."/>
            <person name="Lindberg D.R."/>
            <person name="Seaver E.C."/>
            <person name="Weisblat D.A."/>
            <person name="Putnam N.H."/>
            <person name="Grigoriev I.V."/>
            <person name="Rokhsar D.S."/>
        </authorList>
    </citation>
    <scope>NUCLEOTIDE SEQUENCE</scope>
    <source>
        <strain evidence="3">I ESC-2004</strain>
    </source>
</reference>
<gene>
    <name evidence="1" type="ORF">CAPTEDRAFT_192903</name>
</gene>
<dbReference type="HOGENOM" id="CLU_1950830_0_0_1"/>
<dbReference type="EMBL" id="AMQN01010546">
    <property type="status" value="NOT_ANNOTATED_CDS"/>
    <property type="molecule type" value="Genomic_DNA"/>
</dbReference>
<dbReference type="EMBL" id="KB308081">
    <property type="protein sequence ID" value="ELT98303.1"/>
    <property type="molecule type" value="Genomic_DNA"/>
</dbReference>
<reference evidence="2" key="3">
    <citation type="submission" date="2015-06" db="UniProtKB">
        <authorList>
            <consortium name="EnsemblMetazoa"/>
        </authorList>
    </citation>
    <scope>IDENTIFICATION</scope>
</reference>
<organism evidence="1">
    <name type="scientific">Capitella teleta</name>
    <name type="common">Polychaete worm</name>
    <dbReference type="NCBI Taxonomy" id="283909"/>
    <lineage>
        <taxon>Eukaryota</taxon>
        <taxon>Metazoa</taxon>
        <taxon>Spiralia</taxon>
        <taxon>Lophotrochozoa</taxon>
        <taxon>Annelida</taxon>
        <taxon>Polychaeta</taxon>
        <taxon>Sedentaria</taxon>
        <taxon>Scolecida</taxon>
        <taxon>Capitellidae</taxon>
        <taxon>Capitella</taxon>
    </lineage>
</organism>
<protein>
    <submittedName>
        <fullName evidence="1 2">Uncharacterized protein</fullName>
    </submittedName>
</protein>
<sequence length="129" mass="15207">MLEHRLTLALGLEKKRKKWVINIRRKDLSTDNVGYRREPDVAEELRKQVVALKEKLRLVTQSEKDLAALLKIEEQMSRNLIMQVDRLKEVIAASSQHSAIRWHILLPDITNTKYTKITFYQTPDRWTLA</sequence>
<accession>R7TWP0</accession>
<dbReference type="EnsemblMetazoa" id="CapteT192903">
    <property type="protein sequence ID" value="CapteP192903"/>
    <property type="gene ID" value="CapteG192903"/>
</dbReference>
<evidence type="ECO:0000313" key="2">
    <source>
        <dbReference type="EnsemblMetazoa" id="CapteP192903"/>
    </source>
</evidence>